<gene>
    <name evidence="1" type="ORF">GZ085_14300</name>
</gene>
<sequence>MSYELGVIKRTRPDQIRGNFFRSEVEDVQCHARWELQNRIKNRMQTGISVEAATAVVTAIQEEFEAMREDLMASHAKLIEHAVTCIVAADVKLTTAPILIDPSKTFVTLCQKRLARWQGGAVISGSLGQIGVGTYRNALIA</sequence>
<organism evidence="1 2">
    <name type="scientific">Sulfuriferula multivorans</name>
    <dbReference type="NCBI Taxonomy" id="1559896"/>
    <lineage>
        <taxon>Bacteria</taxon>
        <taxon>Pseudomonadati</taxon>
        <taxon>Pseudomonadota</taxon>
        <taxon>Betaproteobacteria</taxon>
        <taxon>Nitrosomonadales</taxon>
        <taxon>Sulfuricellaceae</taxon>
        <taxon>Sulfuriferula</taxon>
    </lineage>
</organism>
<dbReference type="Proteomes" id="UP000483432">
    <property type="component" value="Unassembled WGS sequence"/>
</dbReference>
<protein>
    <submittedName>
        <fullName evidence="1">Uncharacterized protein</fullName>
    </submittedName>
</protein>
<proteinExistence type="predicted"/>
<dbReference type="EMBL" id="JAAFGW010000294">
    <property type="protein sequence ID" value="NDP49529.1"/>
    <property type="molecule type" value="Genomic_DNA"/>
</dbReference>
<accession>A0A7C9TDT9</accession>
<evidence type="ECO:0000313" key="1">
    <source>
        <dbReference type="EMBL" id="NDP49529.1"/>
    </source>
</evidence>
<comment type="caution">
    <text evidence="1">The sequence shown here is derived from an EMBL/GenBank/DDBJ whole genome shotgun (WGS) entry which is preliminary data.</text>
</comment>
<evidence type="ECO:0000313" key="2">
    <source>
        <dbReference type="Proteomes" id="UP000483432"/>
    </source>
</evidence>
<reference evidence="1 2" key="1">
    <citation type="submission" date="2019-09" db="EMBL/GenBank/DDBJ databases">
        <title>H2 Metabolism Revealed by Metagenomic Analysis in Subglacial Sediment of East Antarctica.</title>
        <authorList>
            <person name="Yang Z."/>
            <person name="Zhang Y."/>
            <person name="Lv Y."/>
            <person name="Yan W."/>
            <person name="Xiao X."/>
            <person name="Sun B."/>
            <person name="Ma H."/>
        </authorList>
    </citation>
    <scope>NUCLEOTIDE SEQUENCE [LARGE SCALE GENOMIC DNA]</scope>
    <source>
        <strain evidence="1">Bin2_2</strain>
    </source>
</reference>
<dbReference type="AlphaFoldDB" id="A0A7C9TDT9"/>
<name>A0A7C9TDT9_9PROT</name>